<accession>A0ABX7W6Z3</accession>
<keyword evidence="2" id="KW-0067">ATP-binding</keyword>
<reference evidence="2 3" key="1">
    <citation type="journal article" date="2021" name="Front. Microbiol.">
        <title>Aerobic Denitrification and Heterotrophic Sulfur Oxidation in the Genus Halomonas Revealed by Six Novel Species Characterizations and Genome-Based Analysis.</title>
        <authorList>
            <person name="Wang L."/>
            <person name="Shao Z."/>
        </authorList>
    </citation>
    <scope>NUCLEOTIDE SEQUENCE [LARGE SCALE GENOMIC DNA]</scope>
    <source>
        <strain evidence="2 3">MCCC 1A11059</strain>
    </source>
</reference>
<dbReference type="SUPFAM" id="SSF52540">
    <property type="entry name" value="P-loop containing nucleoside triphosphate hydrolases"/>
    <property type="match status" value="1"/>
</dbReference>
<evidence type="ECO:0000313" key="3">
    <source>
        <dbReference type="Proteomes" id="UP000671868"/>
    </source>
</evidence>
<evidence type="ECO:0000313" key="2">
    <source>
        <dbReference type="EMBL" id="QTP54764.1"/>
    </source>
</evidence>
<keyword evidence="3" id="KW-1185">Reference proteome</keyword>
<sequence>MDIIKIKKDIYEAIKNGEISKSVVEKLVRRDGALISKECELWDYKKTFEEDKDSYLKILKSIISFHNTFGGYMIFGVEEKVKDTSFILCGVEKNLIDQQKLRGQFDRYFNQRLDLTYEEILISSGTGKVLVGLLHIPKRDKKNHSVAAVIDGANTKNKIILAKDAVYIRKLDECKQVVTQADFEFLVSERNFNTEATTKQSRKKIIEHNLPDKNFICPDFIGRFEILQELWSWLSDDFQYTKVLAADGGKGKTSIAYEFCQLIIKSGTELFEQVIWLTAKKRQFKAAYNQYVRTPDTHYNDLESLLSEVCLRTGSLPDEVTDFTLQQLQRSAREGLSLIPSFVVIDDIDSNSPEEQKRIMEIARTISNSSSRILMTTRANNIYSSDSSILVPGLEGEEYKDLIDSLCGSLGLQRYNDKNINKLNAASEGSPLFTESILRLCKLGLSVDKAILDWSGKSGDTVREAALRKEVSELSSEAIKILLTISYIGSLSRSELHLYTDLENSEINESIEQLGNLFLISSIEFIEEEPRFESTSSISKLVLSIASDIVPNSEQYISRIREISEGLEANTKIHIPEVGAAIRQCNSLIKEERYDDARNTVLSLLRQPRYKENSDLYFMLAKTEYEDPNINDEVARKYFSEAFIKGQRKPAFFEMWYQTEVNHGTNIKILEVCDHALRSMGKFDTQWGERKAYASYNLAMSTENFENKIRYLVSCYENSSKLIKLSKKERWERFKELNIKVVDNIWNESINNGMYEVAGRAIINAVNGGDIRSANFNRIIEVSHFYADEKSVSDEAFRELRDFLEWAPKLVREGAISREALALKLDQSYRTMLASVRNKKIQVTA</sequence>
<evidence type="ECO:0000259" key="1">
    <source>
        <dbReference type="Pfam" id="PF04326"/>
    </source>
</evidence>
<dbReference type="EMBL" id="CP053381">
    <property type="protein sequence ID" value="QTP54764.1"/>
    <property type="molecule type" value="Genomic_DNA"/>
</dbReference>
<dbReference type="InterPro" id="IPR038461">
    <property type="entry name" value="Schlafen_AlbA_2_dom_sf"/>
</dbReference>
<dbReference type="Proteomes" id="UP000671868">
    <property type="component" value="Chromosome"/>
</dbReference>
<dbReference type="Gene3D" id="3.40.50.300">
    <property type="entry name" value="P-loop containing nucleotide triphosphate hydrolases"/>
    <property type="match status" value="1"/>
</dbReference>
<feature type="domain" description="Schlafen AlbA-2" evidence="1">
    <location>
        <begin position="40"/>
        <end position="176"/>
    </location>
</feature>
<dbReference type="GO" id="GO:0005524">
    <property type="term" value="F:ATP binding"/>
    <property type="evidence" value="ECO:0007669"/>
    <property type="project" value="UniProtKB-KW"/>
</dbReference>
<organism evidence="2 3">
    <name type="scientific">Billgrantia sulfidoxydans</name>
    <dbReference type="NCBI Taxonomy" id="2733484"/>
    <lineage>
        <taxon>Bacteria</taxon>
        <taxon>Pseudomonadati</taxon>
        <taxon>Pseudomonadota</taxon>
        <taxon>Gammaproteobacteria</taxon>
        <taxon>Oceanospirillales</taxon>
        <taxon>Halomonadaceae</taxon>
        <taxon>Billgrantia</taxon>
    </lineage>
</organism>
<proteinExistence type="predicted"/>
<dbReference type="RefSeq" id="WP_209538987.1">
    <property type="nucleotide sequence ID" value="NZ_CP053381.1"/>
</dbReference>
<dbReference type="InterPro" id="IPR007421">
    <property type="entry name" value="Schlafen_AlbA_2_dom"/>
</dbReference>
<protein>
    <submittedName>
        <fullName evidence="2">ATP-binding protein</fullName>
    </submittedName>
</protein>
<dbReference type="Pfam" id="PF04326">
    <property type="entry name" value="SLFN_AlbA_2"/>
    <property type="match status" value="1"/>
</dbReference>
<name>A0ABX7W6Z3_9GAMM</name>
<keyword evidence="2" id="KW-0547">Nucleotide-binding</keyword>
<dbReference type="Gene3D" id="3.30.950.30">
    <property type="entry name" value="Schlafen, AAA domain"/>
    <property type="match status" value="1"/>
</dbReference>
<gene>
    <name evidence="2" type="ORF">HNO51_08770</name>
</gene>
<dbReference type="InterPro" id="IPR027417">
    <property type="entry name" value="P-loop_NTPase"/>
</dbReference>